<evidence type="ECO:0000256" key="1">
    <source>
        <dbReference type="SAM" id="Phobius"/>
    </source>
</evidence>
<dbReference type="InterPro" id="IPR019863">
    <property type="entry name" value="Motility-assoc_ABC-rel_GldG"/>
</dbReference>
<keyword evidence="1" id="KW-0472">Membrane</keyword>
<name>A0ABW2Z8D8_9FLAO</name>
<sequence length="546" mass="62499">MKNNYSKISYLVVGLLLINFLSSKVYQRFDLTEDGRYTISETSKKIIENIHEVVSIKVYLEGDFPAEFKRLQTETRLHLEELKALNKKIQFRFINPSEIGQELIDKGMQPSSLQVQENGKLSEIVLFPFAEVSYKNKTEQVSLLKDIFSNTQNEQLESSIQNLEFAFTNAIHKVTTKKSKKIAVLKGNGELDDIYIADFLKKIGEYYYLAPFTLDSVATQPQKTVHQLANYDLAIIVKPTEKFTEQEKYTLDQFIMNGGKTLWMIDNVQAELDSLMQTGETLAYPRDLGLTDFFFNYGIRINPTIITDLYSSQITLATGKIGNKTQFNSFPWKYYPLVISTNNHPININIEAVNLKFPNEIDTLKNHIKKTVLLQSSALSAKVGTPSIVSLKSITQKEDPSKFTYGNKTLAVLLEGEFISAYYQRVKPFNLNNSIEKSNLNKMVVISDGDIIANDIANGQPLELGVDKWTNQQYGNKDFLLNIVNYLLDDTGLLNIRSKKITIDFLNKQKAYKEAKKWQLINILFPLFLLSLGGLIFNYFRKRKYQ</sequence>
<feature type="domain" description="DUF7088" evidence="3">
    <location>
        <begin position="33"/>
        <end position="132"/>
    </location>
</feature>
<accession>A0ABW2Z8D8</accession>
<proteinExistence type="predicted"/>
<dbReference type="InterPro" id="IPR019196">
    <property type="entry name" value="ABC_transp_unknown"/>
</dbReference>
<dbReference type="NCBIfam" id="TIGR03521">
    <property type="entry name" value="GldG"/>
    <property type="match status" value="1"/>
</dbReference>
<dbReference type="InterPro" id="IPR055396">
    <property type="entry name" value="DUF7088"/>
</dbReference>
<feature type="transmembrane region" description="Helical" evidence="1">
    <location>
        <begin position="518"/>
        <end position="540"/>
    </location>
</feature>
<evidence type="ECO:0000259" key="3">
    <source>
        <dbReference type="Pfam" id="PF23357"/>
    </source>
</evidence>
<feature type="domain" description="ABC-type uncharacterised transport system" evidence="2">
    <location>
        <begin position="180"/>
        <end position="482"/>
    </location>
</feature>
<keyword evidence="5" id="KW-1185">Reference proteome</keyword>
<evidence type="ECO:0000259" key="2">
    <source>
        <dbReference type="Pfam" id="PF09822"/>
    </source>
</evidence>
<gene>
    <name evidence="4" type="primary">gldG</name>
    <name evidence="4" type="ORF">ACFQZW_12695</name>
</gene>
<dbReference type="Proteomes" id="UP001597032">
    <property type="component" value="Unassembled WGS sequence"/>
</dbReference>
<evidence type="ECO:0000313" key="5">
    <source>
        <dbReference type="Proteomes" id="UP001597032"/>
    </source>
</evidence>
<evidence type="ECO:0000313" key="4">
    <source>
        <dbReference type="EMBL" id="MFD0762943.1"/>
    </source>
</evidence>
<reference evidence="5" key="1">
    <citation type="journal article" date="2019" name="Int. J. Syst. Evol. Microbiol.">
        <title>The Global Catalogue of Microorganisms (GCM) 10K type strain sequencing project: providing services to taxonomists for standard genome sequencing and annotation.</title>
        <authorList>
            <consortium name="The Broad Institute Genomics Platform"/>
            <consortium name="The Broad Institute Genome Sequencing Center for Infectious Disease"/>
            <person name="Wu L."/>
            <person name="Ma J."/>
        </authorList>
    </citation>
    <scope>NUCLEOTIDE SEQUENCE [LARGE SCALE GENOMIC DNA]</scope>
    <source>
        <strain evidence="5">CCUG 60022</strain>
    </source>
</reference>
<dbReference type="Pfam" id="PF09822">
    <property type="entry name" value="ABC_transp_aux"/>
    <property type="match status" value="1"/>
</dbReference>
<dbReference type="Pfam" id="PF23357">
    <property type="entry name" value="DUF7088"/>
    <property type="match status" value="1"/>
</dbReference>
<protein>
    <submittedName>
        <fullName evidence="4">Gliding motility-associated ABC transporter substrate-binding protein GldG</fullName>
    </submittedName>
</protein>
<comment type="caution">
    <text evidence="4">The sequence shown here is derived from an EMBL/GenBank/DDBJ whole genome shotgun (WGS) entry which is preliminary data.</text>
</comment>
<keyword evidence="1" id="KW-1133">Transmembrane helix</keyword>
<organism evidence="4 5">
    <name type="scientific">Lutibacter aestuarii</name>
    <dbReference type="NCBI Taxonomy" id="861111"/>
    <lineage>
        <taxon>Bacteria</taxon>
        <taxon>Pseudomonadati</taxon>
        <taxon>Bacteroidota</taxon>
        <taxon>Flavobacteriia</taxon>
        <taxon>Flavobacteriales</taxon>
        <taxon>Flavobacteriaceae</taxon>
        <taxon>Lutibacter</taxon>
    </lineage>
</organism>
<dbReference type="EMBL" id="JBHTIC010000020">
    <property type="protein sequence ID" value="MFD0762943.1"/>
    <property type="molecule type" value="Genomic_DNA"/>
</dbReference>
<dbReference type="RefSeq" id="WP_386783462.1">
    <property type="nucleotide sequence ID" value="NZ_JBHTIC010000020.1"/>
</dbReference>
<keyword evidence="1" id="KW-0812">Transmembrane</keyword>